<feature type="region of interest" description="Disordered" evidence="1">
    <location>
        <begin position="203"/>
        <end position="224"/>
    </location>
</feature>
<evidence type="ECO:0000313" key="2">
    <source>
        <dbReference type="EMBL" id="GMH48015.1"/>
    </source>
</evidence>
<sequence length="808" mass="88212">MGRGVKRVVKGSSKSRVKTLTNAPKEANKEETNKGTNALVQQQYAHVQQQYAQQAGLQSEKELKNRLNNQPNEYPPLVLPNQLMPFPVQPAYFGDPWGETPPQMMYPTINHPPELNPLLLDAATELARYGMVSNPLSDTYSAENANPFLGMSGMGGLQIPGLAKVGAPSQALPSDTGTAASTNEEMHKMLKDAAAKEVQKTLDMERTEEEQKEGGGKRSKFDLEPEEKWNAILAPPGLDERGEPTGFTFVQPITPFRSFDRVQTMISTNARVVMGTDEMVDDSVSLKVMLQNLGVHNPRWLHKRLKIFASEDPALIERLQKERVSAASKGGVGVDEMQISKSSSPSASNPPSSDEGGGGNKAAPSSSAGSGAADTISDTSSSSIHQHDYNAPSIPDPPVTGKKKSQANNKDSNPSLVSLGSESNSNNTVHATSRQASSSSSSSSSALPPPPKSAVTPSHPPLPKENSLELRLARAPIVALPTFQGLGKKISMPSNPIPAPSAPPSSDGTRDSSKNDGSGSENDGGNGEDRERAPPLQSTIFKSRKTLANVSIKSAARDLGTSNKDECTARGEIIAEYIVNDSDIFCCNEGFMCKWTLRSINAEDLGAATELELHGMAKCTFDSSQRLKNVDMMYDVMSVMQQLKCLDDAPKDDNTAANHMVPNTLDMALSVSNEPRLICTLSHPQQITTVNETWKKIWDLTSRESEGKTLLEMLTMHYNMEDETNVNAKFERKSLKRLKDMIEMANRNYASCDTILHYKRNGWTTVTFLNFIPMPDKKYGSNYFLVVARQLNRDDIMESYEALEKMLE</sequence>
<dbReference type="AlphaFoldDB" id="A0A9W6ZCQ7"/>
<name>A0A9W6ZCQ7_9STRA</name>
<feature type="compositionally biased region" description="Basic residues" evidence="1">
    <location>
        <begin position="1"/>
        <end position="17"/>
    </location>
</feature>
<gene>
    <name evidence="2" type="ORF">TrRE_jg10121</name>
</gene>
<protein>
    <submittedName>
        <fullName evidence="2">Uncharacterized protein</fullName>
    </submittedName>
</protein>
<dbReference type="EMBL" id="BRXZ01000590">
    <property type="protein sequence ID" value="GMH48015.1"/>
    <property type="molecule type" value="Genomic_DNA"/>
</dbReference>
<dbReference type="OrthoDB" id="200280at2759"/>
<proteinExistence type="predicted"/>
<feature type="compositionally biased region" description="Basic and acidic residues" evidence="1">
    <location>
        <begin position="212"/>
        <end position="224"/>
    </location>
</feature>
<reference evidence="2" key="1">
    <citation type="submission" date="2022-07" db="EMBL/GenBank/DDBJ databases">
        <title>Genome analysis of Parmales, a sister group of diatoms, reveals the evolutionary specialization of diatoms from phago-mixotrophs to photoautotrophs.</title>
        <authorList>
            <person name="Ban H."/>
            <person name="Sato S."/>
            <person name="Yoshikawa S."/>
            <person name="Kazumasa Y."/>
            <person name="Nakamura Y."/>
            <person name="Ichinomiya M."/>
            <person name="Saitoh K."/>
            <person name="Sato N."/>
            <person name="Blanc-Mathieu R."/>
            <person name="Endo H."/>
            <person name="Kuwata A."/>
            <person name="Ogata H."/>
        </authorList>
    </citation>
    <scope>NUCLEOTIDE SEQUENCE</scope>
</reference>
<organism evidence="2 3">
    <name type="scientific">Triparma retinervis</name>
    <dbReference type="NCBI Taxonomy" id="2557542"/>
    <lineage>
        <taxon>Eukaryota</taxon>
        <taxon>Sar</taxon>
        <taxon>Stramenopiles</taxon>
        <taxon>Ochrophyta</taxon>
        <taxon>Bolidophyceae</taxon>
        <taxon>Parmales</taxon>
        <taxon>Triparmaceae</taxon>
        <taxon>Triparma</taxon>
    </lineage>
</organism>
<evidence type="ECO:0000313" key="3">
    <source>
        <dbReference type="Proteomes" id="UP001165082"/>
    </source>
</evidence>
<feature type="compositionally biased region" description="Pro residues" evidence="1">
    <location>
        <begin position="447"/>
        <end position="463"/>
    </location>
</feature>
<dbReference type="Proteomes" id="UP001165082">
    <property type="component" value="Unassembled WGS sequence"/>
</dbReference>
<feature type="region of interest" description="Disordered" evidence="1">
    <location>
        <begin position="1"/>
        <end position="37"/>
    </location>
</feature>
<feature type="region of interest" description="Disordered" evidence="1">
    <location>
        <begin position="324"/>
        <end position="465"/>
    </location>
</feature>
<evidence type="ECO:0000256" key="1">
    <source>
        <dbReference type="SAM" id="MobiDB-lite"/>
    </source>
</evidence>
<keyword evidence="3" id="KW-1185">Reference proteome</keyword>
<feature type="compositionally biased region" description="Polar residues" evidence="1">
    <location>
        <begin position="406"/>
        <end position="430"/>
    </location>
</feature>
<feature type="compositionally biased region" description="Low complexity" evidence="1">
    <location>
        <begin position="340"/>
        <end position="353"/>
    </location>
</feature>
<comment type="caution">
    <text evidence="2">The sequence shown here is derived from an EMBL/GenBank/DDBJ whole genome shotgun (WGS) entry which is preliminary data.</text>
</comment>
<accession>A0A9W6ZCQ7</accession>
<feature type="compositionally biased region" description="Low complexity" evidence="1">
    <location>
        <begin position="431"/>
        <end position="446"/>
    </location>
</feature>
<feature type="compositionally biased region" description="Low complexity" evidence="1">
    <location>
        <begin position="361"/>
        <end position="384"/>
    </location>
</feature>
<feature type="region of interest" description="Disordered" evidence="1">
    <location>
        <begin position="489"/>
        <end position="537"/>
    </location>
</feature>